<dbReference type="EMBL" id="WHLY01000002">
    <property type="protein sequence ID" value="MPR33229.1"/>
    <property type="molecule type" value="Genomic_DNA"/>
</dbReference>
<dbReference type="PROSITE" id="PS50043">
    <property type="entry name" value="HTH_LUXR_2"/>
    <property type="match status" value="1"/>
</dbReference>
<dbReference type="Pfam" id="PF00196">
    <property type="entry name" value="GerE"/>
    <property type="match status" value="1"/>
</dbReference>
<protein>
    <submittedName>
        <fullName evidence="5">Winged helix-turn-helix transcriptional regulator</fullName>
    </submittedName>
</protein>
<evidence type="ECO:0000313" key="6">
    <source>
        <dbReference type="Proteomes" id="UP000479293"/>
    </source>
</evidence>
<dbReference type="AlphaFoldDB" id="A0A7C9FPG9"/>
<reference evidence="5 6" key="1">
    <citation type="submission" date="2019-10" db="EMBL/GenBank/DDBJ databases">
        <title>Draft Genome Sequence of Cytophagaceae sp. SJW1-29.</title>
        <authorList>
            <person name="Choi A."/>
        </authorList>
    </citation>
    <scope>NUCLEOTIDE SEQUENCE [LARGE SCALE GENOMIC DNA]</scope>
    <source>
        <strain evidence="5 6">SJW1-29</strain>
    </source>
</reference>
<evidence type="ECO:0000259" key="4">
    <source>
        <dbReference type="PROSITE" id="PS50043"/>
    </source>
</evidence>
<name>A0A7C9FPG9_9BACT</name>
<proteinExistence type="predicted"/>
<keyword evidence="2" id="KW-0238">DNA-binding</keyword>
<dbReference type="Gene3D" id="1.10.10.10">
    <property type="entry name" value="Winged helix-like DNA-binding domain superfamily/Winged helix DNA-binding domain"/>
    <property type="match status" value="1"/>
</dbReference>
<dbReference type="Proteomes" id="UP000479293">
    <property type="component" value="Unassembled WGS sequence"/>
</dbReference>
<feature type="domain" description="HTH luxR-type" evidence="4">
    <location>
        <begin position="36"/>
        <end position="99"/>
    </location>
</feature>
<comment type="caution">
    <text evidence="5">The sequence shown here is derived from an EMBL/GenBank/DDBJ whole genome shotgun (WGS) entry which is preliminary data.</text>
</comment>
<dbReference type="GO" id="GO:0006355">
    <property type="term" value="P:regulation of DNA-templated transcription"/>
    <property type="evidence" value="ECO:0007669"/>
    <property type="project" value="InterPro"/>
</dbReference>
<dbReference type="PANTHER" id="PTHR44688:SF16">
    <property type="entry name" value="DNA-BINDING TRANSCRIPTIONAL ACTIVATOR DEVR_DOSR"/>
    <property type="match status" value="1"/>
</dbReference>
<dbReference type="InterPro" id="IPR036388">
    <property type="entry name" value="WH-like_DNA-bd_sf"/>
</dbReference>
<keyword evidence="6" id="KW-1185">Reference proteome</keyword>
<evidence type="ECO:0000256" key="1">
    <source>
        <dbReference type="ARBA" id="ARBA00023015"/>
    </source>
</evidence>
<keyword evidence="1" id="KW-0805">Transcription regulation</keyword>
<gene>
    <name evidence="5" type="ORF">GBK04_07620</name>
</gene>
<dbReference type="SMART" id="SM00421">
    <property type="entry name" value="HTH_LUXR"/>
    <property type="match status" value="1"/>
</dbReference>
<dbReference type="CDD" id="cd06170">
    <property type="entry name" value="LuxR_C_like"/>
    <property type="match status" value="1"/>
</dbReference>
<organism evidence="5 6">
    <name type="scientific">Salmonirosea aquatica</name>
    <dbReference type="NCBI Taxonomy" id="2654236"/>
    <lineage>
        <taxon>Bacteria</taxon>
        <taxon>Pseudomonadati</taxon>
        <taxon>Bacteroidota</taxon>
        <taxon>Cytophagia</taxon>
        <taxon>Cytophagales</taxon>
        <taxon>Spirosomataceae</taxon>
        <taxon>Salmonirosea</taxon>
    </lineage>
</organism>
<sequence length="99" mass="11368">MKSELEAFLVQQQQQINLLKNQDQSGVVVSGEGTYSQPGEGDLSERQREVLDCLAAGKSNREIADQLFISENTVKYHIRNIYQILDIKDRKDLLINFRK</sequence>
<accession>A0A7C9FPG9</accession>
<evidence type="ECO:0000256" key="3">
    <source>
        <dbReference type="ARBA" id="ARBA00023163"/>
    </source>
</evidence>
<dbReference type="PANTHER" id="PTHR44688">
    <property type="entry name" value="DNA-BINDING TRANSCRIPTIONAL ACTIVATOR DEVR_DOSR"/>
    <property type="match status" value="1"/>
</dbReference>
<dbReference type="InterPro" id="IPR016032">
    <property type="entry name" value="Sig_transdc_resp-reg_C-effctor"/>
</dbReference>
<dbReference type="InterPro" id="IPR000792">
    <property type="entry name" value="Tscrpt_reg_LuxR_C"/>
</dbReference>
<evidence type="ECO:0000256" key="2">
    <source>
        <dbReference type="ARBA" id="ARBA00023125"/>
    </source>
</evidence>
<dbReference type="RefSeq" id="WP_152758317.1">
    <property type="nucleotide sequence ID" value="NZ_WHLY01000002.1"/>
</dbReference>
<dbReference type="PRINTS" id="PR00038">
    <property type="entry name" value="HTHLUXR"/>
</dbReference>
<dbReference type="GO" id="GO:0003677">
    <property type="term" value="F:DNA binding"/>
    <property type="evidence" value="ECO:0007669"/>
    <property type="project" value="UniProtKB-KW"/>
</dbReference>
<dbReference type="SUPFAM" id="SSF46894">
    <property type="entry name" value="C-terminal effector domain of the bipartite response regulators"/>
    <property type="match status" value="1"/>
</dbReference>
<evidence type="ECO:0000313" key="5">
    <source>
        <dbReference type="EMBL" id="MPR33229.1"/>
    </source>
</evidence>
<keyword evidence="3" id="KW-0804">Transcription</keyword>